<dbReference type="InterPro" id="IPR035969">
    <property type="entry name" value="Rab-GAP_TBC_sf"/>
</dbReference>
<dbReference type="Proteomes" id="UP000094389">
    <property type="component" value="Unassembled WGS sequence"/>
</dbReference>
<evidence type="ECO:0000313" key="2">
    <source>
        <dbReference type="EMBL" id="ODV76536.1"/>
    </source>
</evidence>
<protein>
    <submittedName>
        <fullName evidence="2">RabGAP/TBC</fullName>
    </submittedName>
</protein>
<evidence type="ECO:0000259" key="1">
    <source>
        <dbReference type="PROSITE" id="PS50086"/>
    </source>
</evidence>
<reference evidence="2 3" key="1">
    <citation type="journal article" date="2016" name="Proc. Natl. Acad. Sci. U.S.A.">
        <title>Comparative genomics of biotechnologically important yeasts.</title>
        <authorList>
            <person name="Riley R."/>
            <person name="Haridas S."/>
            <person name="Wolfe K.H."/>
            <person name="Lopes M.R."/>
            <person name="Hittinger C.T."/>
            <person name="Goeker M."/>
            <person name="Salamov A.A."/>
            <person name="Wisecaver J.H."/>
            <person name="Long T.M."/>
            <person name="Calvey C.H."/>
            <person name="Aerts A.L."/>
            <person name="Barry K.W."/>
            <person name="Choi C."/>
            <person name="Clum A."/>
            <person name="Coughlan A.Y."/>
            <person name="Deshpande S."/>
            <person name="Douglass A.P."/>
            <person name="Hanson S.J."/>
            <person name="Klenk H.-P."/>
            <person name="LaButti K.M."/>
            <person name="Lapidus A."/>
            <person name="Lindquist E.A."/>
            <person name="Lipzen A.M."/>
            <person name="Meier-Kolthoff J.P."/>
            <person name="Ohm R.A."/>
            <person name="Otillar R.P."/>
            <person name="Pangilinan J.L."/>
            <person name="Peng Y."/>
            <person name="Rokas A."/>
            <person name="Rosa C.A."/>
            <person name="Scheuner C."/>
            <person name="Sibirny A.A."/>
            <person name="Slot J.C."/>
            <person name="Stielow J.B."/>
            <person name="Sun H."/>
            <person name="Kurtzman C.P."/>
            <person name="Blackwell M."/>
            <person name="Grigoriev I.V."/>
            <person name="Jeffries T.W."/>
        </authorList>
    </citation>
    <scope>NUCLEOTIDE SEQUENCE [LARGE SCALE GENOMIC DNA]</scope>
    <source>
        <strain evidence="3">ATCC 18201 / CBS 1600 / BCRC 20928 / JCM 3617 / NBRC 0987 / NRRL Y-1542</strain>
    </source>
</reference>
<dbReference type="GeneID" id="30987928"/>
<sequence>MISPEDKVRLTKQRFSNVDLLKAAVLQGEYSSDCAFFSRPFLWESVCNNTYGLNFKDDELLKVPKEGEEEDITDISHVKEELVRNSTENDPLSFDSNILDMMKLDIDRLLIDPLFHEERVKQDILQIMYNYNRFQPYKQGYHELCGIIYLQLYKENPDLHKSQIKIQTFNIFSSMMITLVPNFYDSDNLVGWCVSIFNKYLRLIDPPLYDLLIKTHKIESQVWLIRWVRLAFSREIGLDNTVKLWDFMLCYDHDFSKLFPFLIILFLMKLKLRIAECDDNGEVLYLLLHYPHTELSNEEVKTMIQWSIKFLTSPEDKLESLGTVLSKKLHKGIRWDKVKDLDRIKLELKLKRRVQSALKP</sequence>
<proteinExistence type="predicted"/>
<dbReference type="STRING" id="983966.A0A1E4SAN7"/>
<dbReference type="SMART" id="SM00164">
    <property type="entry name" value="TBC"/>
    <property type="match status" value="1"/>
</dbReference>
<feature type="domain" description="Rab-GAP TBC" evidence="1">
    <location>
        <begin position="33"/>
        <end position="252"/>
    </location>
</feature>
<dbReference type="PROSITE" id="PS50086">
    <property type="entry name" value="TBC_RABGAP"/>
    <property type="match status" value="1"/>
</dbReference>
<dbReference type="PANTHER" id="PTHR22957:SF27">
    <property type="entry name" value="TBC1 DOMAIN FAMILY MEMBER 13"/>
    <property type="match status" value="1"/>
</dbReference>
<keyword evidence="3" id="KW-1185">Reference proteome</keyword>
<dbReference type="InterPro" id="IPR000195">
    <property type="entry name" value="Rab-GAP-TBC_dom"/>
</dbReference>
<dbReference type="AlphaFoldDB" id="A0A1E4SAN7"/>
<organism evidence="2 3">
    <name type="scientific">Cyberlindnera jadinii (strain ATCC 18201 / CBS 1600 / BCRC 20928 / JCM 3617 / NBRC 0987 / NRRL Y-1542)</name>
    <name type="common">Torula yeast</name>
    <name type="synonym">Candida utilis</name>
    <dbReference type="NCBI Taxonomy" id="983966"/>
    <lineage>
        <taxon>Eukaryota</taxon>
        <taxon>Fungi</taxon>
        <taxon>Dikarya</taxon>
        <taxon>Ascomycota</taxon>
        <taxon>Saccharomycotina</taxon>
        <taxon>Saccharomycetes</taxon>
        <taxon>Phaffomycetales</taxon>
        <taxon>Phaffomycetaceae</taxon>
        <taxon>Cyberlindnera</taxon>
    </lineage>
</organism>
<name>A0A1E4SAN7_CYBJN</name>
<dbReference type="PANTHER" id="PTHR22957">
    <property type="entry name" value="TBC1 DOMAIN FAMILY MEMBER GTPASE-ACTIVATING PROTEIN"/>
    <property type="match status" value="1"/>
</dbReference>
<dbReference type="Gene3D" id="1.10.472.80">
    <property type="entry name" value="Ypt/Rab-GAP domain of gyp1p, domain 3"/>
    <property type="match status" value="1"/>
</dbReference>
<dbReference type="EMBL" id="KV453925">
    <property type="protein sequence ID" value="ODV76536.1"/>
    <property type="molecule type" value="Genomic_DNA"/>
</dbReference>
<dbReference type="OrthoDB" id="27140at2759"/>
<dbReference type="RefSeq" id="XP_020073575.1">
    <property type="nucleotide sequence ID" value="XM_020213532.1"/>
</dbReference>
<dbReference type="GO" id="GO:0005096">
    <property type="term" value="F:GTPase activator activity"/>
    <property type="evidence" value="ECO:0007669"/>
    <property type="project" value="TreeGrafter"/>
</dbReference>
<dbReference type="GO" id="GO:0006886">
    <property type="term" value="P:intracellular protein transport"/>
    <property type="evidence" value="ECO:0007669"/>
    <property type="project" value="TreeGrafter"/>
</dbReference>
<dbReference type="SUPFAM" id="SSF47923">
    <property type="entry name" value="Ypt/Rab-GAP domain of gyp1p"/>
    <property type="match status" value="2"/>
</dbReference>
<gene>
    <name evidence="2" type="ORF">CYBJADRAFT_160491</name>
</gene>
<evidence type="ECO:0000313" key="3">
    <source>
        <dbReference type="Proteomes" id="UP000094389"/>
    </source>
</evidence>
<dbReference type="Pfam" id="PF00566">
    <property type="entry name" value="RabGAP-TBC"/>
    <property type="match status" value="1"/>
</dbReference>
<accession>A0A1E4SAN7</accession>